<evidence type="ECO:0000256" key="5">
    <source>
        <dbReference type="SAM" id="Coils"/>
    </source>
</evidence>
<dbReference type="Gene3D" id="1.10.760.10">
    <property type="entry name" value="Cytochrome c-like domain"/>
    <property type="match status" value="1"/>
</dbReference>
<dbReference type="GO" id="GO:0009055">
    <property type="term" value="F:electron transfer activity"/>
    <property type="evidence" value="ECO:0007669"/>
    <property type="project" value="InterPro"/>
</dbReference>
<sequence precursor="true">MLRKLIWLNSLLIQPHPDNNMMNCVRKILFVCFALLVTNASTGFAAETITKEQADFFENKVRPILVEHCYECHGTKKQWADLRLDSHAAILKGGESGPAIEAGNPDESRIIQVIRYSEDDSQMPPEGKMSDEQIASLTQWVSQGARWPESSPQVSELDYFERARTHWAFQPIIPVKLPGVSEKIRVANPIDRFIGQKVEEAGLEQSPRAEARQQLRRLAFDLTGLPPSYEEVKQFETNSSDAAWSQAIDRYLASKDFGQKWARHWLDLARYADTKGYVFTEERRYPFAYTYRDYVIDALNIDLPYDQFIIEQLAADLMPERRSEESLAALGFLTVGNRFLNKSQEIYDDRIDVTVRGLMGLTVACARCHDHKFDPLEQADYYSLYGVFASCEEPERLPQIGDPPDEAAFKKYKEELAKLEQNLHDYENKLAGEISSEAKSHIENYLLEVADKLKHQTGRYELKEKYEIRRRLSDQFLAYLRQRDVNDPVFGAWRRVINLKPEDFDKDAEIRLGNVLQQMEQGKYEPNPLVKVRLINNRPVHMYDYVKLYSELITTAYKPEAELPEDQRENWRQIREHLTATGFPVDIDGTEAVALFHRDERNKHRALEKKIDAHMVTSPGSPPRAMVLNDKDKPITPYIFKRGNPGMRGDQIPRRFLKVLSSVDSEPFSNESSGRLKLAQDISSKKNPLTARVFVNRIWMQLIGQPLVQETSDFGLRTAPPSHPELLDDLSYRFMENNWSVKWLIKEIVSSETYRQTSQANAAGKQNDLENILVWRMNRKRLPFESMRDSILLTVGVLDKSLKGRSEQLEGDKPTFRRAIYGYIDRNNVSQLLQNFDVAGPSVSVSARTETVVPQQPLYLMNSPFVQDLCQRLSEDVQKELASDNSENAFTTALYHRVLQREPSGEELNWCVDYLKTHKDQKAGQKELAQALILTNEFLFVD</sequence>
<dbReference type="AlphaFoldDB" id="A0A5C5X965"/>
<dbReference type="InterPro" id="IPR036909">
    <property type="entry name" value="Cyt_c-like_dom_sf"/>
</dbReference>
<dbReference type="InterPro" id="IPR011429">
    <property type="entry name" value="Cyt_c_Planctomycete-type"/>
</dbReference>
<reference evidence="8 9" key="1">
    <citation type="submission" date="2019-02" db="EMBL/GenBank/DDBJ databases">
        <title>Deep-cultivation of Planctomycetes and their phenomic and genomic characterization uncovers novel biology.</title>
        <authorList>
            <person name="Wiegand S."/>
            <person name="Jogler M."/>
            <person name="Boedeker C."/>
            <person name="Pinto D."/>
            <person name="Vollmers J."/>
            <person name="Rivas-Marin E."/>
            <person name="Kohn T."/>
            <person name="Peeters S.H."/>
            <person name="Heuer A."/>
            <person name="Rast P."/>
            <person name="Oberbeckmann S."/>
            <person name="Bunk B."/>
            <person name="Jeske O."/>
            <person name="Meyerdierks A."/>
            <person name="Storesund J.E."/>
            <person name="Kallscheuer N."/>
            <person name="Luecker S."/>
            <person name="Lage O.M."/>
            <person name="Pohl T."/>
            <person name="Merkel B.J."/>
            <person name="Hornburger P."/>
            <person name="Mueller R.-W."/>
            <person name="Bruemmer F."/>
            <person name="Labrenz M."/>
            <person name="Spormann A.M."/>
            <person name="Op Den Camp H."/>
            <person name="Overmann J."/>
            <person name="Amann R."/>
            <person name="Jetten M.S.M."/>
            <person name="Mascher T."/>
            <person name="Medema M.H."/>
            <person name="Devos D.P."/>
            <person name="Kaster A.-K."/>
            <person name="Ovreas L."/>
            <person name="Rohde M."/>
            <person name="Galperin M.Y."/>
            <person name="Jogler C."/>
        </authorList>
    </citation>
    <scope>NUCLEOTIDE SEQUENCE [LARGE SCALE GENOMIC DNA]</scope>
    <source>
        <strain evidence="8 9">Pan54</strain>
    </source>
</reference>
<evidence type="ECO:0000313" key="8">
    <source>
        <dbReference type="EMBL" id="TWT59536.1"/>
    </source>
</evidence>
<feature type="signal peptide" evidence="6">
    <location>
        <begin position="1"/>
        <end position="45"/>
    </location>
</feature>
<evidence type="ECO:0000256" key="6">
    <source>
        <dbReference type="SAM" id="SignalP"/>
    </source>
</evidence>
<protein>
    <submittedName>
        <fullName evidence="8">Planctomycete cytochrome C</fullName>
    </submittedName>
</protein>
<organism evidence="8 9">
    <name type="scientific">Rubinisphaera italica</name>
    <dbReference type="NCBI Taxonomy" id="2527969"/>
    <lineage>
        <taxon>Bacteria</taxon>
        <taxon>Pseudomonadati</taxon>
        <taxon>Planctomycetota</taxon>
        <taxon>Planctomycetia</taxon>
        <taxon>Planctomycetales</taxon>
        <taxon>Planctomycetaceae</taxon>
        <taxon>Rubinisphaera</taxon>
    </lineage>
</organism>
<dbReference type="PANTHER" id="PTHR35889:SF3">
    <property type="entry name" value="F-BOX DOMAIN-CONTAINING PROTEIN"/>
    <property type="match status" value="1"/>
</dbReference>
<gene>
    <name evidence="8" type="ORF">Pan54_02430</name>
</gene>
<keyword evidence="2 4" id="KW-0479">Metal-binding</keyword>
<dbReference type="InterPro" id="IPR022655">
    <property type="entry name" value="DUF1553"/>
</dbReference>
<keyword evidence="3 4" id="KW-0408">Iron</keyword>
<accession>A0A5C5X965</accession>
<keyword evidence="6" id="KW-0732">Signal</keyword>
<dbReference type="Proteomes" id="UP000316095">
    <property type="component" value="Unassembled WGS sequence"/>
</dbReference>
<dbReference type="GO" id="GO:0046872">
    <property type="term" value="F:metal ion binding"/>
    <property type="evidence" value="ECO:0007669"/>
    <property type="project" value="UniProtKB-KW"/>
</dbReference>
<evidence type="ECO:0000256" key="3">
    <source>
        <dbReference type="ARBA" id="ARBA00023004"/>
    </source>
</evidence>
<evidence type="ECO:0000256" key="2">
    <source>
        <dbReference type="ARBA" id="ARBA00022723"/>
    </source>
</evidence>
<feature type="chain" id="PRO_5022774251" evidence="6">
    <location>
        <begin position="46"/>
        <end position="942"/>
    </location>
</feature>
<proteinExistence type="predicted"/>
<dbReference type="InterPro" id="IPR011444">
    <property type="entry name" value="DUF1549"/>
</dbReference>
<comment type="caution">
    <text evidence="8">The sequence shown here is derived from an EMBL/GenBank/DDBJ whole genome shotgun (WGS) entry which is preliminary data.</text>
</comment>
<name>A0A5C5X965_9PLAN</name>
<evidence type="ECO:0000313" key="9">
    <source>
        <dbReference type="Proteomes" id="UP000316095"/>
    </source>
</evidence>
<dbReference type="EMBL" id="SJPG01000001">
    <property type="protein sequence ID" value="TWT59536.1"/>
    <property type="molecule type" value="Genomic_DNA"/>
</dbReference>
<dbReference type="GO" id="GO:0020037">
    <property type="term" value="F:heme binding"/>
    <property type="evidence" value="ECO:0007669"/>
    <property type="project" value="InterPro"/>
</dbReference>
<dbReference type="SUPFAM" id="SSF46626">
    <property type="entry name" value="Cytochrome c"/>
    <property type="match status" value="1"/>
</dbReference>
<dbReference type="PANTHER" id="PTHR35889">
    <property type="entry name" value="CYCLOINULO-OLIGOSACCHARIDE FRUCTANOTRANSFERASE-RELATED"/>
    <property type="match status" value="1"/>
</dbReference>
<feature type="domain" description="Cytochrome c" evidence="7">
    <location>
        <begin position="48"/>
        <end position="145"/>
    </location>
</feature>
<evidence type="ECO:0000259" key="7">
    <source>
        <dbReference type="PROSITE" id="PS51007"/>
    </source>
</evidence>
<dbReference type="Pfam" id="PF07583">
    <property type="entry name" value="PSCyt2"/>
    <property type="match status" value="1"/>
</dbReference>
<dbReference type="Pfam" id="PF07587">
    <property type="entry name" value="PSD1"/>
    <property type="match status" value="1"/>
</dbReference>
<keyword evidence="5" id="KW-0175">Coiled coil</keyword>
<keyword evidence="9" id="KW-1185">Reference proteome</keyword>
<feature type="coiled-coil region" evidence="5">
    <location>
        <begin position="409"/>
        <end position="436"/>
    </location>
</feature>
<dbReference type="Pfam" id="PF07635">
    <property type="entry name" value="PSCyt1"/>
    <property type="match status" value="1"/>
</dbReference>
<evidence type="ECO:0000256" key="4">
    <source>
        <dbReference type="PROSITE-ProRule" id="PRU00433"/>
    </source>
</evidence>
<keyword evidence="1 4" id="KW-0349">Heme</keyword>
<dbReference type="InterPro" id="IPR009056">
    <property type="entry name" value="Cyt_c-like_dom"/>
</dbReference>
<evidence type="ECO:0000256" key="1">
    <source>
        <dbReference type="ARBA" id="ARBA00022617"/>
    </source>
</evidence>
<dbReference type="PROSITE" id="PS51007">
    <property type="entry name" value="CYTC"/>
    <property type="match status" value="1"/>
</dbReference>